<dbReference type="InterPro" id="IPR001660">
    <property type="entry name" value="SAM"/>
</dbReference>
<organism evidence="7 8">
    <name type="scientific">Talaromyces atroroseus</name>
    <dbReference type="NCBI Taxonomy" id="1441469"/>
    <lineage>
        <taxon>Eukaryota</taxon>
        <taxon>Fungi</taxon>
        <taxon>Dikarya</taxon>
        <taxon>Ascomycota</taxon>
        <taxon>Pezizomycotina</taxon>
        <taxon>Eurotiomycetes</taxon>
        <taxon>Eurotiomycetidae</taxon>
        <taxon>Eurotiales</taxon>
        <taxon>Trichocomaceae</taxon>
        <taxon>Talaromyces</taxon>
        <taxon>Talaromyces sect. Trachyspermi</taxon>
    </lineage>
</organism>
<dbReference type="InterPro" id="IPR001452">
    <property type="entry name" value="SH3_domain"/>
</dbReference>
<dbReference type="SMART" id="SM00326">
    <property type="entry name" value="SH3"/>
    <property type="match status" value="1"/>
</dbReference>
<evidence type="ECO:0000259" key="6">
    <source>
        <dbReference type="PROSITE" id="PS50105"/>
    </source>
</evidence>
<dbReference type="InterPro" id="IPR036028">
    <property type="entry name" value="SH3-like_dom_sf"/>
</dbReference>
<keyword evidence="1 2" id="KW-0728">SH3 domain</keyword>
<dbReference type="SMART" id="SM00233">
    <property type="entry name" value="PH"/>
    <property type="match status" value="1"/>
</dbReference>
<dbReference type="PROSITE" id="PS50003">
    <property type="entry name" value="PH_DOMAIN"/>
    <property type="match status" value="1"/>
</dbReference>
<name>A0A225ALR8_TALAT</name>
<feature type="compositionally biased region" description="Low complexity" evidence="3">
    <location>
        <begin position="82"/>
        <end position="110"/>
    </location>
</feature>
<feature type="region of interest" description="Disordered" evidence="3">
    <location>
        <begin position="810"/>
        <end position="838"/>
    </location>
</feature>
<dbReference type="InterPro" id="IPR013761">
    <property type="entry name" value="SAM/pointed_sf"/>
</dbReference>
<feature type="compositionally biased region" description="Polar residues" evidence="3">
    <location>
        <begin position="677"/>
        <end position="687"/>
    </location>
</feature>
<feature type="region of interest" description="Disordered" evidence="3">
    <location>
        <begin position="482"/>
        <end position="557"/>
    </location>
</feature>
<feature type="domain" description="SAM" evidence="6">
    <location>
        <begin position="257"/>
        <end position="323"/>
    </location>
</feature>
<dbReference type="GeneID" id="31008078"/>
<accession>A0A225ALR8</accession>
<feature type="compositionally biased region" description="Polar residues" evidence="3">
    <location>
        <begin position="120"/>
        <end position="137"/>
    </location>
</feature>
<feature type="compositionally biased region" description="Polar residues" evidence="3">
    <location>
        <begin position="815"/>
        <end position="830"/>
    </location>
</feature>
<dbReference type="Pfam" id="PF00018">
    <property type="entry name" value="SH3_1"/>
    <property type="match status" value="1"/>
</dbReference>
<evidence type="ECO:0000313" key="7">
    <source>
        <dbReference type="EMBL" id="OKL56509.1"/>
    </source>
</evidence>
<evidence type="ECO:0000256" key="2">
    <source>
        <dbReference type="PROSITE-ProRule" id="PRU00192"/>
    </source>
</evidence>
<evidence type="ECO:0008006" key="9">
    <source>
        <dbReference type="Google" id="ProtNLM"/>
    </source>
</evidence>
<feature type="compositionally biased region" description="Polar residues" evidence="3">
    <location>
        <begin position="205"/>
        <end position="226"/>
    </location>
</feature>
<evidence type="ECO:0000259" key="5">
    <source>
        <dbReference type="PROSITE" id="PS50003"/>
    </source>
</evidence>
<sequence>MAQTPLSRQARPGDFLLVIHNFDARGEDELTLRRGDKVELVELDEGFGDGWYLGKHTSSGKTGLFPGVYTTLPPRLNIRRPATASSTTSSEATSTTTSSAVVSVDDITASPAEIEPKGETTPQASRRVSVSETSKPNMDNMGPGASPVLNQPQRSTSSPLPSSPSLANSIQRTITQTLGNHLNGGESPVMNETLSVIDEHITDLNTPRHSVTQESKAVTDSGSEYSSHVGHRLSYINGHETDEEEGGHPTEKSVRGWDHVETARYLRGLGVESHHCDIFQEQEITGDVLLEMGQEFLLMKEFDFGVMGRRLKTWHKIKGFQEQVKGVKQQPSGSMSSGFFSAEEPERSSSRAGQNTSFLPRIPSFSGDKRPSTGIAPRRMSSLVQGSPSSPTAGNAFAREPTTRPSAASIREFNHTRRHSSMDSTSRSPYLGQSSVGHHKKGSFDRGWTMTNGIQSFPSRPGTATEATDEDMILQQNFLEKADMPENPPGIGTAPDNVDRGYFSGGEIETRRTRKLLRKRESAVGSANHSRQSSYIEEHSSNRRHSRLGSNGSIQDSVTRVSAASKIYHNSSVKGRVRSAGSQLTDPASGLPAVTGLDGQISGTPPSFSPFAGRNDMETTGRSSPVPFPHIRSVAPKFRRAVGLRTTSDGTNGAPNNQEPPPLSPVRDFASFGLGRTGSTTPSATSKSSERHSTDGSGKAVDGIMPLSRPRMPSKASSKTKKHTSAYMRGLEKKTPQEQMVGCDYSGWMKKRSANLMATWKPRLFVLRGRRLSYYYSDNDTEERGLIDITAHRVLRADNDPLTALHATITGAKASPTSPGGSMKSPTENSRGPVDVKKSSESPFIFKLVPPKSGMSRTVQFTKPTIHYFQVDSIKEGRLWMAALMKATIDRDPSMPVETTNKQKTISLKQARLMNQRPPALMELEPPVVPENKEAGKEEENKAEEEQVDDSGLKIQGLSLEKPAVSAEAPQEDDSLAKEIGKIEPQLAPAAESLS</sequence>
<dbReference type="PROSITE" id="PS50002">
    <property type="entry name" value="SH3"/>
    <property type="match status" value="1"/>
</dbReference>
<feature type="region of interest" description="Disordered" evidence="3">
    <location>
        <begin position="81"/>
        <end position="167"/>
    </location>
</feature>
<reference evidence="7 8" key="1">
    <citation type="submission" date="2015-06" db="EMBL/GenBank/DDBJ databases">
        <title>Talaromyces atroroseus IBT 11181 draft genome.</title>
        <authorList>
            <person name="Rasmussen K.B."/>
            <person name="Rasmussen S."/>
            <person name="Petersen B."/>
            <person name="Sicheritz-Ponten T."/>
            <person name="Mortensen U.H."/>
            <person name="Thrane U."/>
        </authorList>
    </citation>
    <scope>NUCLEOTIDE SEQUENCE [LARGE SCALE GENOMIC DNA]</scope>
    <source>
        <strain evidence="7 8">IBT 11181</strain>
    </source>
</reference>
<dbReference type="GO" id="GO:0005886">
    <property type="term" value="C:plasma membrane"/>
    <property type="evidence" value="ECO:0007669"/>
    <property type="project" value="TreeGrafter"/>
</dbReference>
<dbReference type="InterPro" id="IPR001849">
    <property type="entry name" value="PH_domain"/>
</dbReference>
<dbReference type="InterPro" id="IPR037370">
    <property type="entry name" value="Pleckstrin"/>
</dbReference>
<evidence type="ECO:0000256" key="1">
    <source>
        <dbReference type="ARBA" id="ARBA00022443"/>
    </source>
</evidence>
<feature type="region of interest" description="Disordered" evidence="3">
    <location>
        <begin position="205"/>
        <end position="228"/>
    </location>
</feature>
<dbReference type="EMBL" id="LFMY01000014">
    <property type="protein sequence ID" value="OKL56509.1"/>
    <property type="molecule type" value="Genomic_DNA"/>
</dbReference>
<dbReference type="OrthoDB" id="73680at2759"/>
<feature type="region of interest" description="Disordered" evidence="3">
    <location>
        <begin position="645"/>
        <end position="726"/>
    </location>
</feature>
<dbReference type="CDD" id="cd11886">
    <property type="entry name" value="SH3_BOI"/>
    <property type="match status" value="1"/>
</dbReference>
<dbReference type="SMART" id="SM00454">
    <property type="entry name" value="SAM"/>
    <property type="match status" value="1"/>
</dbReference>
<dbReference type="STRING" id="1441469.A0A225ALR8"/>
<dbReference type="Gene3D" id="1.10.150.50">
    <property type="entry name" value="Transcription Factor, Ets-1"/>
    <property type="match status" value="1"/>
</dbReference>
<evidence type="ECO:0000259" key="4">
    <source>
        <dbReference type="PROSITE" id="PS50002"/>
    </source>
</evidence>
<dbReference type="CDD" id="cd09535">
    <property type="entry name" value="SAM_BOI-like_fungal"/>
    <property type="match status" value="1"/>
</dbReference>
<dbReference type="SUPFAM" id="SSF50044">
    <property type="entry name" value="SH3-domain"/>
    <property type="match status" value="1"/>
</dbReference>
<feature type="compositionally biased region" description="Polar residues" evidence="3">
    <location>
        <begin position="548"/>
        <end position="557"/>
    </location>
</feature>
<feature type="compositionally biased region" description="Polar residues" evidence="3">
    <location>
        <begin position="525"/>
        <end position="535"/>
    </location>
</feature>
<dbReference type="PANTHER" id="PTHR12092:SF16">
    <property type="entry name" value="PH DOMAIN-CONTAINING PROTEIN"/>
    <property type="match status" value="1"/>
</dbReference>
<dbReference type="RefSeq" id="XP_020116630.1">
    <property type="nucleotide sequence ID" value="XM_020263232.1"/>
</dbReference>
<dbReference type="SUPFAM" id="SSF50729">
    <property type="entry name" value="PH domain-like"/>
    <property type="match status" value="1"/>
</dbReference>
<proteinExistence type="predicted"/>
<dbReference type="InterPro" id="IPR011993">
    <property type="entry name" value="PH-like_dom_sf"/>
</dbReference>
<dbReference type="Proteomes" id="UP000214365">
    <property type="component" value="Unassembled WGS sequence"/>
</dbReference>
<dbReference type="InterPro" id="IPR035551">
    <property type="entry name" value="Boi1/2_SH3"/>
</dbReference>
<dbReference type="PANTHER" id="PTHR12092">
    <property type="entry name" value="PLECKSTRIN"/>
    <property type="match status" value="1"/>
</dbReference>
<feature type="compositionally biased region" description="Polar residues" evidence="3">
    <location>
        <begin position="422"/>
        <end position="436"/>
    </location>
</feature>
<dbReference type="SUPFAM" id="SSF47769">
    <property type="entry name" value="SAM/Pointed domain"/>
    <property type="match status" value="1"/>
</dbReference>
<feature type="compositionally biased region" description="Polar residues" evidence="3">
    <location>
        <begin position="382"/>
        <end position="393"/>
    </location>
</feature>
<dbReference type="Gene3D" id="2.30.30.40">
    <property type="entry name" value="SH3 Domains"/>
    <property type="match status" value="1"/>
</dbReference>
<dbReference type="Pfam" id="PF07647">
    <property type="entry name" value="SAM_2"/>
    <property type="match status" value="1"/>
</dbReference>
<comment type="caution">
    <text evidence="7">The sequence shown here is derived from an EMBL/GenBank/DDBJ whole genome shotgun (WGS) entry which is preliminary data.</text>
</comment>
<dbReference type="Gene3D" id="2.30.29.30">
    <property type="entry name" value="Pleckstrin-homology domain (PH domain)/Phosphotyrosine-binding domain (PTB)"/>
    <property type="match status" value="1"/>
</dbReference>
<dbReference type="AlphaFoldDB" id="A0A225ALR8"/>
<dbReference type="Pfam" id="PF00169">
    <property type="entry name" value="PH"/>
    <property type="match status" value="1"/>
</dbReference>
<evidence type="ECO:0000313" key="8">
    <source>
        <dbReference type="Proteomes" id="UP000214365"/>
    </source>
</evidence>
<feature type="region of interest" description="Disordered" evidence="3">
    <location>
        <begin position="924"/>
        <end position="995"/>
    </location>
</feature>
<feature type="compositionally biased region" description="Low complexity" evidence="3">
    <location>
        <begin position="155"/>
        <end position="166"/>
    </location>
</feature>
<gene>
    <name evidence="7" type="ORF">UA08_08322</name>
</gene>
<dbReference type="GO" id="GO:0030036">
    <property type="term" value="P:actin cytoskeleton organization"/>
    <property type="evidence" value="ECO:0007669"/>
    <property type="project" value="TreeGrafter"/>
</dbReference>
<feature type="compositionally biased region" description="Polar residues" evidence="3">
    <location>
        <begin position="329"/>
        <end position="339"/>
    </location>
</feature>
<dbReference type="FunFam" id="1.10.150.50:FF:000082">
    <property type="entry name" value="Polarized growth protein boi2"/>
    <property type="match status" value="1"/>
</dbReference>
<evidence type="ECO:0000256" key="3">
    <source>
        <dbReference type="SAM" id="MobiDB-lite"/>
    </source>
</evidence>
<feature type="region of interest" description="Disordered" evidence="3">
    <location>
        <begin position="325"/>
        <end position="446"/>
    </location>
</feature>
<protein>
    <recommendedName>
        <fullName evidence="9">Polarized growth protein Boi2</fullName>
    </recommendedName>
</protein>
<feature type="compositionally biased region" description="Basic and acidic residues" evidence="3">
    <location>
        <begin position="931"/>
        <end position="940"/>
    </location>
</feature>
<feature type="domain" description="SH3" evidence="4">
    <location>
        <begin position="11"/>
        <end position="75"/>
    </location>
</feature>
<keyword evidence="8" id="KW-1185">Reference proteome</keyword>
<feature type="domain" description="PH" evidence="5">
    <location>
        <begin position="742"/>
        <end position="889"/>
    </location>
</feature>
<feature type="compositionally biased region" description="Polar residues" evidence="3">
    <location>
        <begin position="645"/>
        <end position="657"/>
    </location>
</feature>
<dbReference type="PROSITE" id="PS50105">
    <property type="entry name" value="SAM_DOMAIN"/>
    <property type="match status" value="1"/>
</dbReference>